<proteinExistence type="predicted"/>
<keyword evidence="1" id="KW-0238">DNA-binding</keyword>
<accession>A0A7R7DW62</accession>
<sequence length="69" mass="7466">MQKFLTGLKGRKYTTARGEKRTLSAASVIKVHGVLRAALADAERMDLVARNVAKRASGRRSWGAPNGGR</sequence>
<dbReference type="Gene3D" id="1.10.150.130">
    <property type="match status" value="1"/>
</dbReference>
<evidence type="ECO:0000313" key="2">
    <source>
        <dbReference type="EMBL" id="BCJ38859.1"/>
    </source>
</evidence>
<gene>
    <name evidence="2" type="ORF">Athai_63620</name>
</gene>
<dbReference type="EMBL" id="AP023355">
    <property type="protein sequence ID" value="BCJ38859.1"/>
    <property type="molecule type" value="Genomic_DNA"/>
</dbReference>
<evidence type="ECO:0000256" key="1">
    <source>
        <dbReference type="ARBA" id="ARBA00023125"/>
    </source>
</evidence>
<dbReference type="GO" id="GO:0003677">
    <property type="term" value="F:DNA binding"/>
    <property type="evidence" value="ECO:0007669"/>
    <property type="project" value="UniProtKB-KW"/>
</dbReference>
<dbReference type="RefSeq" id="WP_239157286.1">
    <property type="nucleotide sequence ID" value="NZ_AP023355.1"/>
</dbReference>
<protein>
    <submittedName>
        <fullName evidence="2">Uncharacterized protein</fullName>
    </submittedName>
</protein>
<reference evidence="2 3" key="1">
    <citation type="submission" date="2020-08" db="EMBL/GenBank/DDBJ databases">
        <title>Whole genome shotgun sequence of Actinocatenispora thailandica NBRC 105041.</title>
        <authorList>
            <person name="Komaki H."/>
            <person name="Tamura T."/>
        </authorList>
    </citation>
    <scope>NUCLEOTIDE SEQUENCE [LARGE SCALE GENOMIC DNA]</scope>
    <source>
        <strain evidence="2 3">NBRC 105041</strain>
    </source>
</reference>
<name>A0A7R7DW62_9ACTN</name>
<dbReference type="KEGG" id="atl:Athai_63620"/>
<dbReference type="AlphaFoldDB" id="A0A7R7DW62"/>
<keyword evidence="3" id="KW-1185">Reference proteome</keyword>
<dbReference type="InterPro" id="IPR010998">
    <property type="entry name" value="Integrase_recombinase_N"/>
</dbReference>
<evidence type="ECO:0000313" key="3">
    <source>
        <dbReference type="Proteomes" id="UP000611640"/>
    </source>
</evidence>
<organism evidence="2 3">
    <name type="scientific">Actinocatenispora thailandica</name>
    <dbReference type="NCBI Taxonomy" id="227318"/>
    <lineage>
        <taxon>Bacteria</taxon>
        <taxon>Bacillati</taxon>
        <taxon>Actinomycetota</taxon>
        <taxon>Actinomycetes</taxon>
        <taxon>Micromonosporales</taxon>
        <taxon>Micromonosporaceae</taxon>
        <taxon>Actinocatenispora</taxon>
    </lineage>
</organism>
<dbReference type="Proteomes" id="UP000611640">
    <property type="component" value="Chromosome"/>
</dbReference>